<dbReference type="Pfam" id="PF01609">
    <property type="entry name" value="DDE_Tnp_1"/>
    <property type="match status" value="1"/>
</dbReference>
<dbReference type="InterPro" id="IPR002559">
    <property type="entry name" value="Transposase_11"/>
</dbReference>
<organism evidence="3 4">
    <name type="scientific">Leptospira weilii str. UI 13098</name>
    <dbReference type="NCBI Taxonomy" id="1088542"/>
    <lineage>
        <taxon>Bacteria</taxon>
        <taxon>Pseudomonadati</taxon>
        <taxon>Spirochaetota</taxon>
        <taxon>Spirochaetia</taxon>
        <taxon>Leptospirales</taxon>
        <taxon>Leptospiraceae</taxon>
        <taxon>Leptospira</taxon>
    </lineage>
</organism>
<evidence type="ECO:0000313" key="4">
    <source>
        <dbReference type="Proteomes" id="UP000012118"/>
    </source>
</evidence>
<name>M6QC53_9LEPT</name>
<dbReference type="PANTHER" id="PTHR30007">
    <property type="entry name" value="PHP DOMAIN PROTEIN"/>
    <property type="match status" value="1"/>
</dbReference>
<keyword evidence="4" id="KW-1185">Reference proteome</keyword>
<dbReference type="GO" id="GO:0004803">
    <property type="term" value="F:transposase activity"/>
    <property type="evidence" value="ECO:0007669"/>
    <property type="project" value="InterPro"/>
</dbReference>
<feature type="compositionally biased region" description="Polar residues" evidence="1">
    <location>
        <begin position="1"/>
        <end position="17"/>
    </location>
</feature>
<reference evidence="3 4" key="1">
    <citation type="submission" date="2013-01" db="EMBL/GenBank/DDBJ databases">
        <authorList>
            <person name="Harkins D.M."/>
            <person name="Durkin A.S."/>
            <person name="Brinkac L.M."/>
            <person name="Haft D.H."/>
            <person name="Selengut J.D."/>
            <person name="Sanka R."/>
            <person name="DePew J."/>
            <person name="Purushe J."/>
            <person name="Chanthongthip A."/>
            <person name="Lattana O."/>
            <person name="Phetsouvanh R."/>
            <person name="Newton P.N."/>
            <person name="Vinetz J.M."/>
            <person name="Sutton G.G."/>
            <person name="Nierman W.C."/>
            <person name="Fouts D.E."/>
        </authorList>
    </citation>
    <scope>NUCLEOTIDE SEQUENCE [LARGE SCALE GENOMIC DNA]</scope>
    <source>
        <strain evidence="3 4">UI 13098</strain>
    </source>
</reference>
<dbReference type="PANTHER" id="PTHR30007:SF0">
    <property type="entry name" value="TRANSPOSASE"/>
    <property type="match status" value="1"/>
</dbReference>
<feature type="region of interest" description="Disordered" evidence="1">
    <location>
        <begin position="1"/>
        <end position="24"/>
    </location>
</feature>
<feature type="non-terminal residue" evidence="3">
    <location>
        <position position="1"/>
    </location>
</feature>
<feature type="domain" description="Transposase IS4-like" evidence="2">
    <location>
        <begin position="14"/>
        <end position="90"/>
    </location>
</feature>
<dbReference type="RefSeq" id="WP_004503424.1">
    <property type="nucleotide sequence ID" value="NZ_AHNU02000045.1"/>
</dbReference>
<dbReference type="EMBL" id="AHNU02000045">
    <property type="protein sequence ID" value="EMN90198.1"/>
    <property type="molecule type" value="Genomic_DNA"/>
</dbReference>
<dbReference type="Proteomes" id="UP000012118">
    <property type="component" value="Unassembled WGS sequence"/>
</dbReference>
<dbReference type="GO" id="GO:0006313">
    <property type="term" value="P:DNA transposition"/>
    <property type="evidence" value="ECO:0007669"/>
    <property type="project" value="InterPro"/>
</dbReference>
<evidence type="ECO:0000256" key="1">
    <source>
        <dbReference type="SAM" id="MobiDB-lite"/>
    </source>
</evidence>
<accession>M6QC53</accession>
<evidence type="ECO:0000259" key="2">
    <source>
        <dbReference type="Pfam" id="PF01609"/>
    </source>
</evidence>
<sequence>GFRNGQGSQRGSLTGKNPTGRAKLGVKRHILTDGNGIPLAITLSGANVHDKRNVKDTLNSILVFSGRKRKKPKHLCLDKGYDFKDIEAFNQKKKHSTSYSEKR</sequence>
<gene>
    <name evidence="3" type="ORF">LEP1GSC108_4612</name>
</gene>
<dbReference type="GO" id="GO:0003677">
    <property type="term" value="F:DNA binding"/>
    <property type="evidence" value="ECO:0007669"/>
    <property type="project" value="InterPro"/>
</dbReference>
<protein>
    <submittedName>
        <fullName evidence="3">Transposase, IS4-like family protein</fullName>
    </submittedName>
</protein>
<proteinExistence type="predicted"/>
<evidence type="ECO:0000313" key="3">
    <source>
        <dbReference type="EMBL" id="EMN90198.1"/>
    </source>
</evidence>
<dbReference type="AlphaFoldDB" id="M6QC53"/>
<comment type="caution">
    <text evidence="3">The sequence shown here is derived from an EMBL/GenBank/DDBJ whole genome shotgun (WGS) entry which is preliminary data.</text>
</comment>